<reference evidence="4" key="2">
    <citation type="submission" date="2015-05" db="EMBL/GenBank/DDBJ databases">
        <title>Complete genome sequence of Halanaeroarchaeum sulfurireducens type strain M27-SA2, a sulfate-reducer haloarchaeon from marine anoxic lake Medee.</title>
        <authorList>
            <person name="Messina E."/>
            <person name="Kublanov I.V."/>
            <person name="Toshchakov S."/>
            <person name="Arcadi E."/>
            <person name="La Spada G."/>
            <person name="La Cono V."/>
            <person name="Yakimov M.M."/>
        </authorList>
    </citation>
    <scope>NUCLEOTIDE SEQUENCE [LARGE SCALE GENOMIC DNA]</scope>
    <source>
        <strain evidence="4">M27-SA2</strain>
    </source>
</reference>
<dbReference type="Proteomes" id="UP000060390">
    <property type="component" value="Chromosome"/>
</dbReference>
<evidence type="ECO:0000256" key="1">
    <source>
        <dbReference type="SAM" id="Coils"/>
    </source>
</evidence>
<name>A0A0F7P6K5_9EURY</name>
<protein>
    <submittedName>
        <fullName evidence="2">Uncharacterized protein</fullName>
    </submittedName>
</protein>
<dbReference type="KEGG" id="hsf:HLASA_0288"/>
<evidence type="ECO:0000313" key="4">
    <source>
        <dbReference type="Proteomes" id="UP000060390"/>
    </source>
</evidence>
<dbReference type="Proteomes" id="UP000069906">
    <property type="component" value="Chromosome"/>
</dbReference>
<dbReference type="KEGG" id="hsu:HLASF_0289"/>
<evidence type="ECO:0000313" key="2">
    <source>
        <dbReference type="EMBL" id="AKH96796.1"/>
    </source>
</evidence>
<dbReference type="PATRIC" id="fig|1604004.4.peg.302"/>
<dbReference type="AlphaFoldDB" id="A0A0F7P6K5"/>
<reference evidence="3 4" key="3">
    <citation type="journal article" date="2016" name="Stand. Genomic Sci.">
        <title>Complete genome sequence of 'Halanaeroarchaeum sulfurireducens' M27-SA2, a sulfur-reducing and acetate-oxidizing haloarchaeon from the deep-sea hypersaline anoxic lake Medee.</title>
        <authorList>
            <person name="Messina E."/>
            <person name="Sorokin D.Y."/>
            <person name="Kublanov I.V."/>
            <person name="Toshchakov S."/>
            <person name="Lopatina A."/>
            <person name="Arcadi E."/>
            <person name="Smedile F."/>
            <person name="La Spada G."/>
            <person name="La Cono V."/>
            <person name="Yakimov M.M."/>
        </authorList>
    </citation>
    <scope>NUCLEOTIDE SEQUENCE [LARGE SCALE GENOMIC DNA]</scope>
    <source>
        <strain evidence="3 4">M27-SA2</strain>
    </source>
</reference>
<evidence type="ECO:0000313" key="3">
    <source>
        <dbReference type="EMBL" id="ALG81198.1"/>
    </source>
</evidence>
<dbReference type="HOGENOM" id="CLU_693737_0_0_2"/>
<gene>
    <name evidence="3" type="ORF">HLASA_0288</name>
    <name evidence="2" type="ORF">HLASF_0289</name>
</gene>
<dbReference type="EMBL" id="CP008874">
    <property type="protein sequence ID" value="AKH96796.1"/>
    <property type="molecule type" value="Genomic_DNA"/>
</dbReference>
<accession>A0A0F7P6K5</accession>
<organism evidence="2 5">
    <name type="scientific">Halanaeroarchaeum sulfurireducens</name>
    <dbReference type="NCBI Taxonomy" id="1604004"/>
    <lineage>
        <taxon>Archaea</taxon>
        <taxon>Methanobacteriati</taxon>
        <taxon>Methanobacteriota</taxon>
        <taxon>Stenosarchaea group</taxon>
        <taxon>Halobacteria</taxon>
        <taxon>Halobacteriales</taxon>
        <taxon>Halobacteriaceae</taxon>
        <taxon>Halanaeroarchaeum</taxon>
    </lineage>
</organism>
<keyword evidence="5" id="KW-1185">Reference proteome</keyword>
<dbReference type="STRING" id="1604004.HLASA_0288"/>
<evidence type="ECO:0000313" key="5">
    <source>
        <dbReference type="Proteomes" id="UP000069906"/>
    </source>
</evidence>
<sequence>MFQHSGRTAEADVEYDLVPSSDLEHITDFRGPQLSFEFAIPAFAEDALAKHITTAGVPWEQPRYDDPVADISEPNHRGALADRYDSISEPEPINTILASVTEAITADGAPENEGLTTNDLSVETVALLESDPGAVPTFRGIAIVRDVPEGEHRLTVNGAGVEPHSETLTVGPRDGGPTIAGVEGEIPLVARENATKLEVDPAGSDTDITDVAVEDDFAGRLYDAPIDGPDAVYVHRGGAYTTEVRDADGEIGAVRVNPSGDGRVRLEAPQTGKASLAKYLADVADETAAAVAAVGDGDDGEVGDESPMTGPGNAVRGLATALEAVGEAARRAAERAAEGKRGRADENLDAVRDQLERVQSQLIEASEGLPDDLERAIGHRLEQVNRRSEQALAATKL</sequence>
<proteinExistence type="predicted"/>
<feature type="coiled-coil region" evidence="1">
    <location>
        <begin position="341"/>
        <end position="368"/>
    </location>
</feature>
<reference evidence="2 5" key="1">
    <citation type="journal article" date="2015" name="ISME J.">
        <title>Elemental sulfur and acetate can support life of a novel strictly anaerobic haloarchaeon.</title>
        <authorList>
            <person name="Sorokin D.Y."/>
            <person name="Kublanov I.V."/>
            <person name="Gavrilov S.N."/>
            <person name="Rojo D."/>
            <person name="Roman P."/>
            <person name="Golyshin P.N."/>
            <person name="Slepak V.Z."/>
            <person name="Smedile F."/>
            <person name="Ferrer M."/>
            <person name="Messina E."/>
            <person name="La Cono V."/>
            <person name="Yakimov M.M."/>
        </authorList>
    </citation>
    <scope>NUCLEOTIDE SEQUENCE [LARGE SCALE GENOMIC DNA]</scope>
    <source>
        <strain evidence="2 5">HSR2</strain>
    </source>
</reference>
<dbReference type="EMBL" id="CP011564">
    <property type="protein sequence ID" value="ALG81198.1"/>
    <property type="molecule type" value="Genomic_DNA"/>
</dbReference>
<keyword evidence="1" id="KW-0175">Coiled coil</keyword>